<feature type="chain" id="PRO_5044327887" evidence="1">
    <location>
        <begin position="26"/>
        <end position="284"/>
    </location>
</feature>
<protein>
    <submittedName>
        <fullName evidence="3">Uncharacterized protein LOC120270744</fullName>
    </submittedName>
</protein>
<dbReference type="Proteomes" id="UP001515500">
    <property type="component" value="Chromosome 10"/>
</dbReference>
<dbReference type="AlphaFoldDB" id="A0AB40C317"/>
<dbReference type="SUPFAM" id="SSF51110">
    <property type="entry name" value="alpha-D-mannose-specific plant lectins"/>
    <property type="match status" value="2"/>
</dbReference>
<gene>
    <name evidence="3" type="primary">LOC120270744</name>
</gene>
<organism evidence="2 3">
    <name type="scientific">Dioscorea cayennensis subsp. rotundata</name>
    <name type="common">White Guinea yam</name>
    <name type="synonym">Dioscorea rotundata</name>
    <dbReference type="NCBI Taxonomy" id="55577"/>
    <lineage>
        <taxon>Eukaryota</taxon>
        <taxon>Viridiplantae</taxon>
        <taxon>Streptophyta</taxon>
        <taxon>Embryophyta</taxon>
        <taxon>Tracheophyta</taxon>
        <taxon>Spermatophyta</taxon>
        <taxon>Magnoliopsida</taxon>
        <taxon>Liliopsida</taxon>
        <taxon>Dioscoreales</taxon>
        <taxon>Dioscoreaceae</taxon>
        <taxon>Dioscorea</taxon>
    </lineage>
</organism>
<evidence type="ECO:0000256" key="1">
    <source>
        <dbReference type="SAM" id="SignalP"/>
    </source>
</evidence>
<keyword evidence="2" id="KW-1185">Reference proteome</keyword>
<dbReference type="GeneID" id="120270744"/>
<name>A0AB40C317_DIOCR</name>
<keyword evidence="1" id="KW-0732">Signal</keyword>
<proteinExistence type="predicted"/>
<sequence>MAQYHHLLPFLALIVLLILPSSSHAILTDALFSETNDFIFGGQNLTNGNGTLSLLNNCGLSYYIKGQKVVDFNTTINGTKGCTLSVTRRGLLSLDDGSGNAPRTLGTAGELGEYVLLASNERFGVYGPRIWDNGVSRPPSTTLENKKLLRATSNNFIYSDNSIDGIANGNATIATNDDVKAYITQKCTLSVKNSTGTIWESTPSSNESNVCSLWLTNRGPLLLQYEDSKGLQTQWTGGAFEKVNLYVALLRSFGKIGIYGLKDDIRDISPYPGSAAENIKMVTA</sequence>
<accession>A0AB40C317</accession>
<dbReference type="RefSeq" id="XP_039133749.1">
    <property type="nucleotide sequence ID" value="XM_039277815.1"/>
</dbReference>
<evidence type="ECO:0000313" key="2">
    <source>
        <dbReference type="Proteomes" id="UP001515500"/>
    </source>
</evidence>
<evidence type="ECO:0000313" key="3">
    <source>
        <dbReference type="RefSeq" id="XP_039133749.1"/>
    </source>
</evidence>
<dbReference type="Gene3D" id="2.90.10.10">
    <property type="entry name" value="Bulb-type lectin domain"/>
    <property type="match status" value="1"/>
</dbReference>
<reference evidence="3" key="1">
    <citation type="submission" date="2025-08" db="UniProtKB">
        <authorList>
            <consortium name="RefSeq"/>
        </authorList>
    </citation>
    <scope>IDENTIFICATION</scope>
</reference>
<dbReference type="InterPro" id="IPR036426">
    <property type="entry name" value="Bulb-type_lectin_dom_sf"/>
</dbReference>
<feature type="signal peptide" evidence="1">
    <location>
        <begin position="1"/>
        <end position="25"/>
    </location>
</feature>